<dbReference type="Proteomes" id="UP000647172">
    <property type="component" value="Unassembled WGS sequence"/>
</dbReference>
<sequence length="301" mass="32486">MPDGALPRDAVHAYVDSLAAPERARVGEDVLAGIRAGGYLLTNPFEAVDAGIRRTLAVSGVDVPGGTHVGAFPHRSLHARTHTVEGATLILLDTGLRPLLDRVAATLVAYQLTTAPGQRRAGPNPPPAADRRQRRDEADAAFAAAVLAFLRGEAGEPAETLDTFGFFMARSAERFALGHEYGHLLAGHRHAPPGHDERSARREYEADELAAMLILRGVDDAAEFRWRALAVAGPFLFLAVEQLVNQVRGTADEQHVSPARRTQALRTIFEQAGARGLMHFAEAWVSSLLLREAAIVRRARA</sequence>
<keyword evidence="3" id="KW-1185">Reference proteome</keyword>
<gene>
    <name evidence="2" type="ORF">Ani05nite_24890</name>
</gene>
<evidence type="ECO:0000256" key="1">
    <source>
        <dbReference type="SAM" id="MobiDB-lite"/>
    </source>
</evidence>
<dbReference type="EMBL" id="BOMQ01000028">
    <property type="protein sequence ID" value="GIE48955.1"/>
    <property type="molecule type" value="Genomic_DNA"/>
</dbReference>
<comment type="caution">
    <text evidence="2">The sequence shown here is derived from an EMBL/GenBank/DDBJ whole genome shotgun (WGS) entry which is preliminary data.</text>
</comment>
<feature type="region of interest" description="Disordered" evidence="1">
    <location>
        <begin position="116"/>
        <end position="135"/>
    </location>
</feature>
<protein>
    <recommendedName>
        <fullName evidence="4">IrrE N-terminal-like domain-containing protein</fullName>
    </recommendedName>
</protein>
<dbReference type="RefSeq" id="WP_203768052.1">
    <property type="nucleotide sequence ID" value="NZ_BAAAYJ010000058.1"/>
</dbReference>
<evidence type="ECO:0008006" key="4">
    <source>
        <dbReference type="Google" id="ProtNLM"/>
    </source>
</evidence>
<proteinExistence type="predicted"/>
<evidence type="ECO:0000313" key="2">
    <source>
        <dbReference type="EMBL" id="GIE48955.1"/>
    </source>
</evidence>
<accession>A0A919JGG7</accession>
<dbReference type="AlphaFoldDB" id="A0A919JGG7"/>
<organism evidence="2 3">
    <name type="scientific">Actinoplanes nipponensis</name>
    <dbReference type="NCBI Taxonomy" id="135950"/>
    <lineage>
        <taxon>Bacteria</taxon>
        <taxon>Bacillati</taxon>
        <taxon>Actinomycetota</taxon>
        <taxon>Actinomycetes</taxon>
        <taxon>Micromonosporales</taxon>
        <taxon>Micromonosporaceae</taxon>
        <taxon>Actinoplanes</taxon>
    </lineage>
</organism>
<evidence type="ECO:0000313" key="3">
    <source>
        <dbReference type="Proteomes" id="UP000647172"/>
    </source>
</evidence>
<name>A0A919JGG7_9ACTN</name>
<reference evidence="2" key="1">
    <citation type="submission" date="2021-01" db="EMBL/GenBank/DDBJ databases">
        <title>Whole genome shotgun sequence of Actinoplanes nipponensis NBRC 14063.</title>
        <authorList>
            <person name="Komaki H."/>
            <person name="Tamura T."/>
        </authorList>
    </citation>
    <scope>NUCLEOTIDE SEQUENCE</scope>
    <source>
        <strain evidence="2">NBRC 14063</strain>
    </source>
</reference>